<comment type="caution">
    <text evidence="2">The sequence shown here is derived from an EMBL/GenBank/DDBJ whole genome shotgun (WGS) entry which is preliminary data.</text>
</comment>
<reference evidence="2" key="1">
    <citation type="submission" date="2022-07" db="EMBL/GenBank/DDBJ databases">
        <title>Draft genome sequence of Zalerion maritima ATCC 34329, a (micro)plastics degrading marine fungus.</title>
        <authorList>
            <person name="Paco A."/>
            <person name="Goncalves M.F.M."/>
            <person name="Rocha-Santos T.A.P."/>
            <person name="Alves A."/>
        </authorList>
    </citation>
    <scope>NUCLEOTIDE SEQUENCE</scope>
    <source>
        <strain evidence="2">ATCC 34329</strain>
    </source>
</reference>
<sequence length="300" mass="34152">MKHSESGLQSRCVWLNFKIPDNILEAPARQPAVATGNNSNLLKLPNELLFQVFDGLEADGMVCLAMTNRRLLSIAETVRESKGRGHVCVAHEKRLYFSDQVDPSNWKKVLQSLPGYSASVSEADELSTVYIYSEGHCDKNGPAALGMVNRIGPPHGHGNNWFRRRNLVTYSKKYHLCIMCSTWRTTHKPTWMSRFTKAQLVGRACFPKWPVMKRSGRFTYCGGRGADNDRPYGCFIKSYRTMPKWRPTPLFERINAFCDHIDYRTGWLDPLLVCPDCYSKKGIFRRARDPSEAEKPAGEP</sequence>
<proteinExistence type="predicted"/>
<feature type="domain" description="F-box" evidence="1">
    <location>
        <begin position="38"/>
        <end position="77"/>
    </location>
</feature>
<organism evidence="2 3">
    <name type="scientific">Zalerion maritima</name>
    <dbReference type="NCBI Taxonomy" id="339359"/>
    <lineage>
        <taxon>Eukaryota</taxon>
        <taxon>Fungi</taxon>
        <taxon>Dikarya</taxon>
        <taxon>Ascomycota</taxon>
        <taxon>Pezizomycotina</taxon>
        <taxon>Sordariomycetes</taxon>
        <taxon>Lulworthiomycetidae</taxon>
        <taxon>Lulworthiales</taxon>
        <taxon>Lulworthiaceae</taxon>
        <taxon>Zalerion</taxon>
    </lineage>
</organism>
<protein>
    <recommendedName>
        <fullName evidence="1">F-box domain-containing protein</fullName>
    </recommendedName>
</protein>
<dbReference type="Proteomes" id="UP001201980">
    <property type="component" value="Unassembled WGS sequence"/>
</dbReference>
<dbReference type="EMBL" id="JAKWBI020000296">
    <property type="protein sequence ID" value="KAJ2897076.1"/>
    <property type="molecule type" value="Genomic_DNA"/>
</dbReference>
<evidence type="ECO:0000313" key="3">
    <source>
        <dbReference type="Proteomes" id="UP001201980"/>
    </source>
</evidence>
<gene>
    <name evidence="2" type="ORF">MKZ38_004986</name>
</gene>
<keyword evidence="3" id="KW-1185">Reference proteome</keyword>
<dbReference type="PROSITE" id="PS50181">
    <property type="entry name" value="FBOX"/>
    <property type="match status" value="1"/>
</dbReference>
<evidence type="ECO:0000313" key="2">
    <source>
        <dbReference type="EMBL" id="KAJ2897076.1"/>
    </source>
</evidence>
<dbReference type="AlphaFoldDB" id="A0AAD5RKT2"/>
<accession>A0AAD5RKT2</accession>
<name>A0AAD5RKT2_9PEZI</name>
<evidence type="ECO:0000259" key="1">
    <source>
        <dbReference type="PROSITE" id="PS50181"/>
    </source>
</evidence>
<dbReference type="InterPro" id="IPR001810">
    <property type="entry name" value="F-box_dom"/>
</dbReference>